<accession>B7Q7S2</accession>
<proteinExistence type="predicted"/>
<evidence type="ECO:0000313" key="1">
    <source>
        <dbReference type="EMBL" id="EEC14894.1"/>
    </source>
</evidence>
<dbReference type="HOGENOM" id="CLU_351355_0_0_1"/>
<evidence type="ECO:0000313" key="2">
    <source>
        <dbReference type="EnsemblMetazoa" id="ISCW011853-PA"/>
    </source>
</evidence>
<dbReference type="VEuPathDB" id="VectorBase:ISCI011853"/>
<keyword evidence="3" id="KW-1185">Reference proteome</keyword>
<name>B7Q7S2_IXOSC</name>
<reference evidence="1 3" key="1">
    <citation type="submission" date="2008-03" db="EMBL/GenBank/DDBJ databases">
        <title>Annotation of Ixodes scapularis.</title>
        <authorList>
            <consortium name="Ixodes scapularis Genome Project Consortium"/>
            <person name="Caler E."/>
            <person name="Hannick L.I."/>
            <person name="Bidwell S."/>
            <person name="Joardar V."/>
            <person name="Thiagarajan M."/>
            <person name="Amedeo P."/>
            <person name="Galinsky K.J."/>
            <person name="Schobel S."/>
            <person name="Inman J."/>
            <person name="Hostetler J."/>
            <person name="Miller J."/>
            <person name="Hammond M."/>
            <person name="Megy K."/>
            <person name="Lawson D."/>
            <person name="Kodira C."/>
            <person name="Sutton G."/>
            <person name="Meyer J."/>
            <person name="Hill C.A."/>
            <person name="Birren B."/>
            <person name="Nene V."/>
            <person name="Collins F."/>
            <person name="Alarcon-Chaidez F."/>
            <person name="Wikel S."/>
            <person name="Strausberg R."/>
        </authorList>
    </citation>
    <scope>NUCLEOTIDE SEQUENCE [LARGE SCALE GENOMIC DNA]</scope>
    <source>
        <strain evidence="3">Wikel</strain>
        <strain evidence="1">Wikel colony</strain>
    </source>
</reference>
<dbReference type="Proteomes" id="UP000001555">
    <property type="component" value="Unassembled WGS sequence"/>
</dbReference>
<reference evidence="2" key="2">
    <citation type="submission" date="2020-05" db="UniProtKB">
        <authorList>
            <consortium name="EnsemblMetazoa"/>
        </authorList>
    </citation>
    <scope>IDENTIFICATION</scope>
    <source>
        <strain evidence="2">wikel</strain>
    </source>
</reference>
<dbReference type="InParanoid" id="B7Q7S2"/>
<dbReference type="VEuPathDB" id="VectorBase:ISCP_029140"/>
<protein>
    <submittedName>
        <fullName evidence="1 2">Uncharacterized protein</fullName>
    </submittedName>
</protein>
<gene>
    <name evidence="1" type="ORF">IscW_ISCW011853</name>
</gene>
<dbReference type="VEuPathDB" id="VectorBase:ISCW011853"/>
<dbReference type="EMBL" id="DS877475">
    <property type="protein sequence ID" value="EEC14894.1"/>
    <property type="molecule type" value="Genomic_DNA"/>
</dbReference>
<dbReference type="EnsemblMetazoa" id="ISCW011853-RA">
    <property type="protein sequence ID" value="ISCW011853-PA"/>
    <property type="gene ID" value="ISCW011853"/>
</dbReference>
<dbReference type="AlphaFoldDB" id="B7Q7S2"/>
<evidence type="ECO:0000313" key="3">
    <source>
        <dbReference type="Proteomes" id="UP000001555"/>
    </source>
</evidence>
<dbReference type="PaxDb" id="6945-B7Q7S2"/>
<organism>
    <name type="scientific">Ixodes scapularis</name>
    <name type="common">Black-legged tick</name>
    <name type="synonym">Deer tick</name>
    <dbReference type="NCBI Taxonomy" id="6945"/>
    <lineage>
        <taxon>Eukaryota</taxon>
        <taxon>Metazoa</taxon>
        <taxon>Ecdysozoa</taxon>
        <taxon>Arthropoda</taxon>
        <taxon>Chelicerata</taxon>
        <taxon>Arachnida</taxon>
        <taxon>Acari</taxon>
        <taxon>Parasitiformes</taxon>
        <taxon>Ixodida</taxon>
        <taxon>Ixodoidea</taxon>
        <taxon>Ixodidae</taxon>
        <taxon>Ixodinae</taxon>
        <taxon>Ixodes</taxon>
    </lineage>
</organism>
<dbReference type="EMBL" id="ABJB010998608">
    <property type="status" value="NOT_ANNOTATED_CDS"/>
    <property type="molecule type" value="Genomic_DNA"/>
</dbReference>
<sequence length="801" mass="90141">MLWNKFVAAKQQGCARTLDDLADYAAAVGNKLLSVYPSPEEGRDYGLWVTRILVGDRFSERQLWSALVDDDDDSCPEIVHQAACLLYGPIVYFLYSPLNEATNGKEVPVANYPFDQNEVFRLLAPLFKTPKVYAPTFYDFTTDAAGPLLGILEAFRLVADFWLSLLFTDPVTVKAAQSLAITEKLTVTSDFNNNVFTEEGGNVKVIKRKGGDLALSYLLTKPLGKLQSAGDWEAVFTLAGVPTCSMSQRLVTACRTSYAYGNDTLSRFGNNFFAITRGMRKRAAYVTRACESCDWLDFALETCCNDGAWLYSDDGSLKESTAANLDANSNRVPLFSNRTYDDDFKAAVVVPVIKHAYQRLRSMLLSPGVWGKILVPNVGFVGAARTDCSIGPLASVVYYRLQYLNNLFPKNSSTVFSEEKVLQLMDLCESKTAARRSSMRRSLQTLFESEISNVTAQMAQRRVSDLHPSDCFLQEVWSVEPHVWFVLKSQSEAYLVRHSDVGGEVEIPSELYHSARNRLLHRSRPSVCAPHVRPPNVAVKDKVYLQVGVFSPRLERYYYGLMRDWPMNRVRIEMEDVGDVSLDAKSIHVLHSVLYGPSGTVAATCKRQTAPNNAALKSDVMLCNIFGTSSTDAWSRFATYDSEIKKVVENSHLLFHDPTTYVNKVVFSYRVRDPTAYFPKLLSHLEVRHLLDAWLDSATYRPSLILGDTKEKRENRRRVEKLTFKLLNFPFATARWVRVLTSACEFLTGKCHVFFDSGVSDEVSSNNFLRHHGAMYVDNRMERAIDKGGIAKYRMACASFR</sequence>